<name>A9TBA4_PHYPA</name>
<dbReference type="PaxDb" id="3218-PP1S198_49V6.1"/>
<proteinExistence type="predicted"/>
<dbReference type="EnsemblPlants" id="Pp3c3_32490V3.2">
    <property type="protein sequence ID" value="PAC:32940271.CDS.1"/>
    <property type="gene ID" value="Pp3c3_32490"/>
</dbReference>
<protein>
    <recommendedName>
        <fullName evidence="3">RING-type E3 ubiquitin transferase</fullName>
        <ecNumber evidence="3">2.3.2.27</ecNumber>
    </recommendedName>
</protein>
<dbReference type="PROSITE" id="PS51698">
    <property type="entry name" value="U_BOX"/>
    <property type="match status" value="1"/>
</dbReference>
<dbReference type="Gene3D" id="3.30.40.10">
    <property type="entry name" value="Zinc/RING finger domain, C3HC4 (zinc finger)"/>
    <property type="match status" value="1"/>
</dbReference>
<dbReference type="STRING" id="3218.A9TBA4"/>
<evidence type="ECO:0000256" key="2">
    <source>
        <dbReference type="ARBA" id="ARBA00004906"/>
    </source>
</evidence>
<dbReference type="InterPro" id="IPR011989">
    <property type="entry name" value="ARM-like"/>
</dbReference>
<dbReference type="OMA" id="KWCLANS"/>
<evidence type="ECO:0000259" key="6">
    <source>
        <dbReference type="PROSITE" id="PS51698"/>
    </source>
</evidence>
<evidence type="ECO:0000256" key="4">
    <source>
        <dbReference type="ARBA" id="ARBA00022679"/>
    </source>
</evidence>
<reference evidence="8" key="3">
    <citation type="submission" date="2020-12" db="UniProtKB">
        <authorList>
            <consortium name="EnsemblPlants"/>
        </authorList>
    </citation>
    <scope>IDENTIFICATION</scope>
</reference>
<sequence>MALGASVTALKPCDPGLPRQALLEPIQTHLPLQVPADFECPIHLDIMTDPVTLSTGITYDRVSIERWLEMGHNTCPTTNQTLQSKKFIPNHILRSTIQKWCLANSTPGIDRLPAPRQPVELQTVQNILQIITECADAGHCDSESLEKLYAIAGECSRNRNCLKEAGAVPILSAALASSRTDLDSRKAAERALHVIALLKLDDDDKKSLVEWKPFSRLCTILASGSSSGKIMAANLIHILVGEDAWLKAIVGNYPGAIKGLVSVLREAGLRPKPTKIVLRCMLSLTSTKKNCIAAVDAGAVVALIELVPRTETRNLEYAFAILELLAKCAEGREGITNHPFAIPRIVSSLLGVSNQTSEHAVAALCEVISLASNRSVVNTALRAGAFTKLLMLLPSNCSQRAKVKARMTLKLLNDVSGTHSTGLDGESAVMV</sequence>
<evidence type="ECO:0000313" key="7">
    <source>
        <dbReference type="EMBL" id="PNR58278.1"/>
    </source>
</evidence>
<dbReference type="InterPro" id="IPR016024">
    <property type="entry name" value="ARM-type_fold"/>
</dbReference>
<dbReference type="PANTHER" id="PTHR22849">
    <property type="entry name" value="WDSAM1 PROTEIN"/>
    <property type="match status" value="1"/>
</dbReference>
<dbReference type="OrthoDB" id="10064100at2759"/>
<comment type="catalytic activity">
    <reaction evidence="1">
        <text>S-ubiquitinyl-[E2 ubiquitin-conjugating enzyme]-L-cysteine + [acceptor protein]-L-lysine = [E2 ubiquitin-conjugating enzyme]-L-cysteine + N(6)-ubiquitinyl-[acceptor protein]-L-lysine.</text>
        <dbReference type="EC" id="2.3.2.27"/>
    </reaction>
</comment>
<dbReference type="UniPathway" id="UPA00143"/>
<dbReference type="InterPro" id="IPR000225">
    <property type="entry name" value="Armadillo"/>
</dbReference>
<dbReference type="EMBL" id="ABEU02000003">
    <property type="protein sequence ID" value="PNR58278.1"/>
    <property type="molecule type" value="Genomic_DNA"/>
</dbReference>
<keyword evidence="9" id="KW-1185">Reference proteome</keyword>
<dbReference type="CDD" id="cd16664">
    <property type="entry name" value="RING-Ubox_PUB"/>
    <property type="match status" value="1"/>
</dbReference>
<dbReference type="SUPFAM" id="SSF57850">
    <property type="entry name" value="RING/U-box"/>
    <property type="match status" value="1"/>
</dbReference>
<dbReference type="Pfam" id="PF25598">
    <property type="entry name" value="ARM_PUB"/>
    <property type="match status" value="1"/>
</dbReference>
<gene>
    <name evidence="8" type="primary">LOC112279328</name>
    <name evidence="7" type="ORF">PHYPA_005273</name>
</gene>
<dbReference type="Gene3D" id="1.25.10.10">
    <property type="entry name" value="Leucine-rich Repeat Variant"/>
    <property type="match status" value="2"/>
</dbReference>
<keyword evidence="4" id="KW-0808">Transferase</keyword>
<dbReference type="HOGENOM" id="CLU_006348_1_1_1"/>
<feature type="domain" description="U-box" evidence="6">
    <location>
        <begin position="33"/>
        <end position="107"/>
    </location>
</feature>
<dbReference type="EnsemblPlants" id="Pp3c3_32490V3.1">
    <property type="protein sequence ID" value="PAC:32940270.CDS.1"/>
    <property type="gene ID" value="Pp3c3_32490"/>
</dbReference>
<dbReference type="Gramene" id="Pp3c3_32490V3.2">
    <property type="protein sequence ID" value="PAC:32940271.CDS.1"/>
    <property type="gene ID" value="Pp3c3_32490"/>
</dbReference>
<dbReference type="Gramene" id="Pp3c3_32490V3.1">
    <property type="protein sequence ID" value="PAC:32940270.CDS.1"/>
    <property type="gene ID" value="Pp3c3_32490"/>
</dbReference>
<accession>A9TBA4</accession>
<evidence type="ECO:0000313" key="8">
    <source>
        <dbReference type="EnsemblPlants" id="PAC:32940270.CDS.1"/>
    </source>
</evidence>
<evidence type="ECO:0000256" key="3">
    <source>
        <dbReference type="ARBA" id="ARBA00012483"/>
    </source>
</evidence>
<dbReference type="GeneID" id="112279328"/>
<reference evidence="7 9" key="2">
    <citation type="journal article" date="2018" name="Plant J.">
        <title>The Physcomitrella patens chromosome-scale assembly reveals moss genome structure and evolution.</title>
        <authorList>
            <person name="Lang D."/>
            <person name="Ullrich K.K."/>
            <person name="Murat F."/>
            <person name="Fuchs J."/>
            <person name="Jenkins J."/>
            <person name="Haas F.B."/>
            <person name="Piednoel M."/>
            <person name="Gundlach H."/>
            <person name="Van Bel M."/>
            <person name="Meyberg R."/>
            <person name="Vives C."/>
            <person name="Morata J."/>
            <person name="Symeonidi A."/>
            <person name="Hiss M."/>
            <person name="Muchero W."/>
            <person name="Kamisugi Y."/>
            <person name="Saleh O."/>
            <person name="Blanc G."/>
            <person name="Decker E.L."/>
            <person name="van Gessel N."/>
            <person name="Grimwood J."/>
            <person name="Hayes R.D."/>
            <person name="Graham S.W."/>
            <person name="Gunter L.E."/>
            <person name="McDaniel S.F."/>
            <person name="Hoernstein S.N.W."/>
            <person name="Larsson A."/>
            <person name="Li F.W."/>
            <person name="Perroud P.F."/>
            <person name="Phillips J."/>
            <person name="Ranjan P."/>
            <person name="Rokshar D.S."/>
            <person name="Rothfels C.J."/>
            <person name="Schneider L."/>
            <person name="Shu S."/>
            <person name="Stevenson D.W."/>
            <person name="Thummler F."/>
            <person name="Tillich M."/>
            <person name="Villarreal Aguilar J.C."/>
            <person name="Widiez T."/>
            <person name="Wong G.K."/>
            <person name="Wymore A."/>
            <person name="Zhang Y."/>
            <person name="Zimmer A.D."/>
            <person name="Quatrano R.S."/>
            <person name="Mayer K.F.X."/>
            <person name="Goodstein D."/>
            <person name="Casacuberta J.M."/>
            <person name="Vandepoele K."/>
            <person name="Reski R."/>
            <person name="Cuming A.C."/>
            <person name="Tuskan G.A."/>
            <person name="Maumus F."/>
            <person name="Salse J."/>
            <person name="Schmutz J."/>
            <person name="Rensing S.A."/>
        </authorList>
    </citation>
    <scope>NUCLEOTIDE SEQUENCE [LARGE SCALE GENOMIC DNA]</scope>
    <source>
        <strain evidence="8 9">cv. Gransden 2004</strain>
    </source>
</reference>
<dbReference type="SMART" id="SM00185">
    <property type="entry name" value="ARM"/>
    <property type="match status" value="3"/>
</dbReference>
<dbReference type="InterPro" id="IPR058678">
    <property type="entry name" value="ARM_PUB"/>
</dbReference>
<dbReference type="EC" id="2.3.2.27" evidence="3"/>
<dbReference type="InterPro" id="IPR045185">
    <property type="entry name" value="PUB22/23/24-like"/>
</dbReference>
<comment type="pathway">
    <text evidence="2">Protein modification; protein ubiquitination.</text>
</comment>
<evidence type="ECO:0000256" key="1">
    <source>
        <dbReference type="ARBA" id="ARBA00000900"/>
    </source>
</evidence>
<dbReference type="FunFam" id="3.30.40.10:FF:000442">
    <property type="entry name" value="RING-type E3 ubiquitin transferase"/>
    <property type="match status" value="1"/>
</dbReference>
<dbReference type="InterPro" id="IPR045210">
    <property type="entry name" value="RING-Ubox_PUB"/>
</dbReference>
<keyword evidence="5" id="KW-0833">Ubl conjugation pathway</keyword>
<evidence type="ECO:0000313" key="9">
    <source>
        <dbReference type="Proteomes" id="UP000006727"/>
    </source>
</evidence>
<dbReference type="InterPro" id="IPR013083">
    <property type="entry name" value="Znf_RING/FYVE/PHD"/>
</dbReference>
<dbReference type="FunCoup" id="A9TBA4">
    <property type="interactions" value="146"/>
</dbReference>
<evidence type="ECO:0000256" key="5">
    <source>
        <dbReference type="ARBA" id="ARBA00022786"/>
    </source>
</evidence>
<dbReference type="PANTHER" id="PTHR22849:SF164">
    <property type="entry name" value="U-BOX DOMAIN-CONTAINING PROTEIN"/>
    <property type="match status" value="1"/>
</dbReference>
<dbReference type="GO" id="GO:0016567">
    <property type="term" value="P:protein ubiquitination"/>
    <property type="evidence" value="ECO:0007669"/>
    <property type="project" value="UniProtKB-UniPathway"/>
</dbReference>
<dbReference type="Proteomes" id="UP000006727">
    <property type="component" value="Chromosome 3"/>
</dbReference>
<dbReference type="Pfam" id="PF04564">
    <property type="entry name" value="U-box"/>
    <property type="match status" value="1"/>
</dbReference>
<dbReference type="AlphaFoldDB" id="A9TBA4"/>
<dbReference type="KEGG" id="ppp:112279328"/>
<reference evidence="7 9" key="1">
    <citation type="journal article" date="2008" name="Science">
        <title>The Physcomitrella genome reveals evolutionary insights into the conquest of land by plants.</title>
        <authorList>
            <person name="Rensing S."/>
            <person name="Lang D."/>
            <person name="Zimmer A."/>
            <person name="Terry A."/>
            <person name="Salamov A."/>
            <person name="Shapiro H."/>
            <person name="Nishiyama T."/>
            <person name="Perroud P.-F."/>
            <person name="Lindquist E."/>
            <person name="Kamisugi Y."/>
            <person name="Tanahashi T."/>
            <person name="Sakakibara K."/>
            <person name="Fujita T."/>
            <person name="Oishi K."/>
            <person name="Shin-I T."/>
            <person name="Kuroki Y."/>
            <person name="Toyoda A."/>
            <person name="Suzuki Y."/>
            <person name="Hashimoto A."/>
            <person name="Yamaguchi K."/>
            <person name="Sugano A."/>
            <person name="Kohara Y."/>
            <person name="Fujiyama A."/>
            <person name="Anterola A."/>
            <person name="Aoki S."/>
            <person name="Ashton N."/>
            <person name="Barbazuk W.B."/>
            <person name="Barker E."/>
            <person name="Bennetzen J."/>
            <person name="Bezanilla M."/>
            <person name="Blankenship R."/>
            <person name="Cho S.H."/>
            <person name="Dutcher S."/>
            <person name="Estelle M."/>
            <person name="Fawcett J.A."/>
            <person name="Gundlach H."/>
            <person name="Hanada K."/>
            <person name="Heyl A."/>
            <person name="Hicks K.A."/>
            <person name="Hugh J."/>
            <person name="Lohr M."/>
            <person name="Mayer K."/>
            <person name="Melkozernov A."/>
            <person name="Murata T."/>
            <person name="Nelson D."/>
            <person name="Pils B."/>
            <person name="Prigge M."/>
            <person name="Reiss B."/>
            <person name="Renner T."/>
            <person name="Rombauts S."/>
            <person name="Rushton P."/>
            <person name="Sanderfoot A."/>
            <person name="Schween G."/>
            <person name="Shiu S.-H."/>
            <person name="Stueber K."/>
            <person name="Theodoulou F.L."/>
            <person name="Tu H."/>
            <person name="Van de Peer Y."/>
            <person name="Verrier P.J."/>
            <person name="Waters E."/>
            <person name="Wood A."/>
            <person name="Yang L."/>
            <person name="Cove D."/>
            <person name="Cuming A."/>
            <person name="Hasebe M."/>
            <person name="Lucas S."/>
            <person name="Mishler D.B."/>
            <person name="Reski R."/>
            <person name="Grigoriev I."/>
            <person name="Quatrano R.S."/>
            <person name="Boore J.L."/>
        </authorList>
    </citation>
    <scope>NUCLEOTIDE SEQUENCE [LARGE SCALE GENOMIC DNA]</scope>
    <source>
        <strain evidence="8 9">cv. Gransden 2004</strain>
    </source>
</reference>
<dbReference type="eggNOG" id="ENOG502QR1A">
    <property type="taxonomic scope" value="Eukaryota"/>
</dbReference>
<dbReference type="GO" id="GO:0061630">
    <property type="term" value="F:ubiquitin protein ligase activity"/>
    <property type="evidence" value="ECO:0007669"/>
    <property type="project" value="UniProtKB-EC"/>
</dbReference>
<organism evidence="7">
    <name type="scientific">Physcomitrium patens</name>
    <name type="common">Spreading-leaved earth moss</name>
    <name type="synonym">Physcomitrella patens</name>
    <dbReference type="NCBI Taxonomy" id="3218"/>
    <lineage>
        <taxon>Eukaryota</taxon>
        <taxon>Viridiplantae</taxon>
        <taxon>Streptophyta</taxon>
        <taxon>Embryophyta</taxon>
        <taxon>Bryophyta</taxon>
        <taxon>Bryophytina</taxon>
        <taxon>Bryopsida</taxon>
        <taxon>Funariidae</taxon>
        <taxon>Funariales</taxon>
        <taxon>Funariaceae</taxon>
        <taxon>Physcomitrium</taxon>
    </lineage>
</organism>
<dbReference type="InterPro" id="IPR003613">
    <property type="entry name" value="Ubox_domain"/>
</dbReference>
<dbReference type="SUPFAM" id="SSF48371">
    <property type="entry name" value="ARM repeat"/>
    <property type="match status" value="1"/>
</dbReference>
<dbReference type="SMART" id="SM00504">
    <property type="entry name" value="Ubox"/>
    <property type="match status" value="1"/>
</dbReference>
<dbReference type="RefSeq" id="XP_024369442.1">
    <property type="nucleotide sequence ID" value="XM_024513674.2"/>
</dbReference>